<evidence type="ECO:0000313" key="2">
    <source>
        <dbReference type="Proteomes" id="UP001596496"/>
    </source>
</evidence>
<evidence type="ECO:0000313" key="1">
    <source>
        <dbReference type="EMBL" id="MFC7386222.1"/>
    </source>
</evidence>
<name>A0ABW2P9H5_9ACTN</name>
<organism evidence="1 2">
    <name type="scientific">Sphaerisporangium rhizosphaerae</name>
    <dbReference type="NCBI Taxonomy" id="2269375"/>
    <lineage>
        <taxon>Bacteria</taxon>
        <taxon>Bacillati</taxon>
        <taxon>Actinomycetota</taxon>
        <taxon>Actinomycetes</taxon>
        <taxon>Streptosporangiales</taxon>
        <taxon>Streptosporangiaceae</taxon>
        <taxon>Sphaerisporangium</taxon>
    </lineage>
</organism>
<reference evidence="2" key="1">
    <citation type="journal article" date="2019" name="Int. J. Syst. Evol. Microbiol.">
        <title>The Global Catalogue of Microorganisms (GCM) 10K type strain sequencing project: providing services to taxonomists for standard genome sequencing and annotation.</title>
        <authorList>
            <consortium name="The Broad Institute Genomics Platform"/>
            <consortium name="The Broad Institute Genome Sequencing Center for Infectious Disease"/>
            <person name="Wu L."/>
            <person name="Ma J."/>
        </authorList>
    </citation>
    <scope>NUCLEOTIDE SEQUENCE [LARGE SCALE GENOMIC DNA]</scope>
    <source>
        <strain evidence="2">CECT 7649</strain>
    </source>
</reference>
<proteinExistence type="predicted"/>
<protein>
    <submittedName>
        <fullName evidence="1">Uncharacterized protein</fullName>
    </submittedName>
</protein>
<dbReference type="EMBL" id="JBHTCG010000025">
    <property type="protein sequence ID" value="MFC7386222.1"/>
    <property type="molecule type" value="Genomic_DNA"/>
</dbReference>
<dbReference type="Proteomes" id="UP001596496">
    <property type="component" value="Unassembled WGS sequence"/>
</dbReference>
<accession>A0ABW2P9H5</accession>
<gene>
    <name evidence="1" type="ORF">ACFQSB_28710</name>
</gene>
<comment type="caution">
    <text evidence="1">The sequence shown here is derived from an EMBL/GenBank/DDBJ whole genome shotgun (WGS) entry which is preliminary data.</text>
</comment>
<sequence length="280" mass="29506">MSSESAPSGTADPELIIVADPEDEVAIEVAEFVTESGHKARVLDVFDAAQMFTVSVRDGVAAVTPECPMLLRLPPPPPLRVSFDAEFQYGECLAQLWAVAALTPAPVINRPTPQGLGSRVSVSAALTELRAGVSGGSVEVFAGAPPAPPPTPAPAGEEAEATWWVRDEGTGATAPWTDAMTAEGPFRARWSDADPVFEGVVVLGGNAWRCTTADLDDLDLTERGIGIVARLGLDLAAVTWRLAPDLASARLVNVEPFPALEQLRMVWLGLGPHLVKALFP</sequence>
<dbReference type="RefSeq" id="WP_380830005.1">
    <property type="nucleotide sequence ID" value="NZ_JBHTCG010000025.1"/>
</dbReference>
<keyword evidence="2" id="KW-1185">Reference proteome</keyword>